<protein>
    <submittedName>
        <fullName evidence="1">Uncharacterized protein</fullName>
    </submittedName>
</protein>
<evidence type="ECO:0000313" key="2">
    <source>
        <dbReference type="Proteomes" id="UP000280842"/>
    </source>
</evidence>
<accession>A0A3M0C2X6</accession>
<dbReference type="AlphaFoldDB" id="A0A3M0C2X6"/>
<sequence length="153" mass="18047">MKLQNLILNKLGNNFSVLISNPEIQIMEKVRSGVNIDNQNLYFEIDGISTMNFDNTILQIYLKLYSPKFEYESYIKFFEDGRIFAFATEEFIGDFKEGIFSLEMVEEDPAMIFKLSGIKPTYFTFEKEDKYKVKIKEEHLIKGVLEITYFLKK</sequence>
<dbReference type="OrthoDB" id="13818at2"/>
<comment type="caution">
    <text evidence="1">The sequence shown here is derived from an EMBL/GenBank/DDBJ whole genome shotgun (WGS) entry which is preliminary data.</text>
</comment>
<organism evidence="1 2">
    <name type="scientific">Hydrogenothermus marinus</name>
    <dbReference type="NCBI Taxonomy" id="133270"/>
    <lineage>
        <taxon>Bacteria</taxon>
        <taxon>Pseudomonadati</taxon>
        <taxon>Aquificota</taxon>
        <taxon>Aquificia</taxon>
        <taxon>Aquificales</taxon>
        <taxon>Hydrogenothermaceae</taxon>
        <taxon>Hydrogenothermus</taxon>
    </lineage>
</organism>
<proteinExistence type="predicted"/>
<dbReference type="RefSeq" id="WP_121923085.1">
    <property type="nucleotide sequence ID" value="NZ_REFO01000011.1"/>
</dbReference>
<dbReference type="Proteomes" id="UP000280842">
    <property type="component" value="Unassembled WGS sequence"/>
</dbReference>
<dbReference type="EMBL" id="REFO01000011">
    <property type="protein sequence ID" value="RMA97302.1"/>
    <property type="molecule type" value="Genomic_DNA"/>
</dbReference>
<evidence type="ECO:0000313" key="1">
    <source>
        <dbReference type="EMBL" id="RMA97302.1"/>
    </source>
</evidence>
<keyword evidence="2" id="KW-1185">Reference proteome</keyword>
<name>A0A3M0C2X6_9AQUI</name>
<reference evidence="1 2" key="1">
    <citation type="submission" date="2018-10" db="EMBL/GenBank/DDBJ databases">
        <title>Genomic Encyclopedia of Archaeal and Bacterial Type Strains, Phase II (KMG-II): from individual species to whole genera.</title>
        <authorList>
            <person name="Goeker M."/>
        </authorList>
    </citation>
    <scope>NUCLEOTIDE SEQUENCE [LARGE SCALE GENOMIC DNA]</scope>
    <source>
        <strain evidence="1 2">VM1</strain>
    </source>
</reference>
<gene>
    <name evidence="1" type="ORF">CLV39_0960</name>
</gene>